<comment type="caution">
    <text evidence="3">The sequence shown here is derived from an EMBL/GenBank/DDBJ whole genome shotgun (WGS) entry which is preliminary data.</text>
</comment>
<dbReference type="AlphaFoldDB" id="A0A561TTP1"/>
<gene>
    <name evidence="3" type="ORF">FHX73_13533</name>
</gene>
<name>A0A561TTP1_9ACTN</name>
<dbReference type="Pfam" id="PF18970">
    <property type="entry name" value="DUF5709"/>
    <property type="match status" value="1"/>
</dbReference>
<evidence type="ECO:0000313" key="3">
    <source>
        <dbReference type="EMBL" id="TWF90486.1"/>
    </source>
</evidence>
<dbReference type="Proteomes" id="UP000317940">
    <property type="component" value="Unassembled WGS sequence"/>
</dbReference>
<feature type="domain" description="DUF5709" evidence="2">
    <location>
        <begin position="88"/>
        <end position="125"/>
    </location>
</feature>
<dbReference type="InterPro" id="IPR043763">
    <property type="entry name" value="DUF5709"/>
</dbReference>
<evidence type="ECO:0000256" key="1">
    <source>
        <dbReference type="SAM" id="MobiDB-lite"/>
    </source>
</evidence>
<accession>A0A561TTP1</accession>
<feature type="compositionally biased region" description="Polar residues" evidence="1">
    <location>
        <begin position="46"/>
        <end position="65"/>
    </location>
</feature>
<dbReference type="OrthoDB" id="3212066at2"/>
<reference evidence="3 4" key="1">
    <citation type="submission" date="2019-06" db="EMBL/GenBank/DDBJ databases">
        <title>Sequencing the genomes of 1000 actinobacteria strains.</title>
        <authorList>
            <person name="Klenk H.-P."/>
        </authorList>
    </citation>
    <scope>NUCLEOTIDE SEQUENCE [LARGE SCALE GENOMIC DNA]</scope>
    <source>
        <strain evidence="3 4">DSM 44826</strain>
    </source>
</reference>
<dbReference type="EMBL" id="VIWT01000003">
    <property type="protein sequence ID" value="TWF90486.1"/>
    <property type="molecule type" value="Genomic_DNA"/>
</dbReference>
<keyword evidence="4" id="KW-1185">Reference proteome</keyword>
<protein>
    <recommendedName>
        <fullName evidence="2">DUF5709 domain-containing protein</fullName>
    </recommendedName>
</protein>
<feature type="region of interest" description="Disordered" evidence="1">
    <location>
        <begin position="1"/>
        <end position="141"/>
    </location>
</feature>
<proteinExistence type="predicted"/>
<evidence type="ECO:0000259" key="2">
    <source>
        <dbReference type="Pfam" id="PF18970"/>
    </source>
</evidence>
<evidence type="ECO:0000313" key="4">
    <source>
        <dbReference type="Proteomes" id="UP000317940"/>
    </source>
</evidence>
<sequence length="165" mass="17649">MTDWDDRDFVAVEDDGVLQPADSLETDRLDDDPLDTGLNTAGGYQGANSYGTTAAEAQQGESLEQQLAAEEPDAVPASVDDRWAQGPRPRAGRLVPDTDDTHGWDVGPDGGAASAEEAAIHLTDEDQDADAQLDDATDPQTLSEAIRYTMLDDLDTGVRPGDDYR</sequence>
<feature type="compositionally biased region" description="Acidic residues" evidence="1">
    <location>
        <begin position="125"/>
        <end position="137"/>
    </location>
</feature>
<organism evidence="3 4">
    <name type="scientific">Kitasatospora viridis</name>
    <dbReference type="NCBI Taxonomy" id="281105"/>
    <lineage>
        <taxon>Bacteria</taxon>
        <taxon>Bacillati</taxon>
        <taxon>Actinomycetota</taxon>
        <taxon>Actinomycetes</taxon>
        <taxon>Kitasatosporales</taxon>
        <taxon>Streptomycetaceae</taxon>
        <taxon>Kitasatospora</taxon>
    </lineage>
</organism>
<dbReference type="RefSeq" id="WP_145909684.1">
    <property type="nucleotide sequence ID" value="NZ_BAAAMZ010000001.1"/>
</dbReference>